<feature type="domain" description="CdaR GGDEF-like" evidence="4">
    <location>
        <begin position="278"/>
        <end position="414"/>
    </location>
</feature>
<dbReference type="OrthoDB" id="2973014at2"/>
<dbReference type="KEGG" id="mph:MLP_24050"/>
<keyword evidence="6" id="KW-1185">Reference proteome</keyword>
<evidence type="ECO:0000256" key="1">
    <source>
        <dbReference type="ARBA" id="ARBA00006754"/>
    </source>
</evidence>
<dbReference type="InterPro" id="IPR042070">
    <property type="entry name" value="PucR_C-HTH_sf"/>
</dbReference>
<dbReference type="STRING" id="1032480.MLP_24050"/>
<accession>F5XFL2</accession>
<evidence type="ECO:0000259" key="2">
    <source>
        <dbReference type="Pfam" id="PF07905"/>
    </source>
</evidence>
<dbReference type="eggNOG" id="COG2508">
    <property type="taxonomic scope" value="Bacteria"/>
</dbReference>
<dbReference type="RefSeq" id="WP_013863289.1">
    <property type="nucleotide sequence ID" value="NC_015635.1"/>
</dbReference>
<dbReference type="Proteomes" id="UP000007947">
    <property type="component" value="Chromosome"/>
</dbReference>
<evidence type="ECO:0000259" key="3">
    <source>
        <dbReference type="Pfam" id="PF13556"/>
    </source>
</evidence>
<dbReference type="InterPro" id="IPR041522">
    <property type="entry name" value="CdaR_GGDEF"/>
</dbReference>
<proteinExistence type="inferred from homology"/>
<dbReference type="PANTHER" id="PTHR33744:SF1">
    <property type="entry name" value="DNA-BINDING TRANSCRIPTIONAL ACTIVATOR ADER"/>
    <property type="match status" value="1"/>
</dbReference>
<dbReference type="AlphaFoldDB" id="F5XFL2"/>
<feature type="domain" description="Purine catabolism PurC-like" evidence="2">
    <location>
        <begin position="7"/>
        <end position="128"/>
    </location>
</feature>
<dbReference type="HOGENOM" id="CLU_017436_2_1_11"/>
<dbReference type="Pfam" id="PF17853">
    <property type="entry name" value="GGDEF_2"/>
    <property type="match status" value="1"/>
</dbReference>
<evidence type="ECO:0000313" key="6">
    <source>
        <dbReference type="Proteomes" id="UP000007947"/>
    </source>
</evidence>
<dbReference type="Gene3D" id="1.10.10.2840">
    <property type="entry name" value="PucR C-terminal helix-turn-helix domain"/>
    <property type="match status" value="1"/>
</dbReference>
<dbReference type="InterPro" id="IPR025736">
    <property type="entry name" value="PucR_C-HTH_dom"/>
</dbReference>
<protein>
    <submittedName>
        <fullName evidence="5">Putative transcriptional regulator</fullName>
    </submittedName>
</protein>
<dbReference type="Pfam" id="PF13556">
    <property type="entry name" value="HTH_30"/>
    <property type="match status" value="1"/>
</dbReference>
<dbReference type="Pfam" id="PF07905">
    <property type="entry name" value="PucR"/>
    <property type="match status" value="1"/>
</dbReference>
<evidence type="ECO:0000259" key="4">
    <source>
        <dbReference type="Pfam" id="PF17853"/>
    </source>
</evidence>
<dbReference type="PANTHER" id="PTHR33744">
    <property type="entry name" value="CARBOHYDRATE DIACID REGULATOR"/>
    <property type="match status" value="1"/>
</dbReference>
<evidence type="ECO:0000313" key="5">
    <source>
        <dbReference type="EMBL" id="BAK35419.1"/>
    </source>
</evidence>
<reference evidence="5 6" key="1">
    <citation type="submission" date="2011-05" db="EMBL/GenBank/DDBJ databases">
        <title>Whole genome sequence of Microlunatus phosphovorus NM-1.</title>
        <authorList>
            <person name="Hosoyama A."/>
            <person name="Sasaki K."/>
            <person name="Harada T."/>
            <person name="Igarashi R."/>
            <person name="Kawakoshi A."/>
            <person name="Sasagawa M."/>
            <person name="Fukada J."/>
            <person name="Nakamura S."/>
            <person name="Katano Y."/>
            <person name="Hanada S."/>
            <person name="Kamagata Y."/>
            <person name="Nakamura N."/>
            <person name="Yamazaki S."/>
            <person name="Fujita N."/>
        </authorList>
    </citation>
    <scope>NUCLEOTIDE SEQUENCE [LARGE SCALE GENOMIC DNA]</scope>
    <source>
        <strain evidence="6">ATCC 700054 / DSM 10555 / JCM 9379 / NBRC 101784 / NCIMB 13414 / VKM Ac-1990 / NM-1</strain>
    </source>
</reference>
<dbReference type="EMBL" id="AP012204">
    <property type="protein sequence ID" value="BAK35419.1"/>
    <property type="molecule type" value="Genomic_DNA"/>
</dbReference>
<dbReference type="InterPro" id="IPR051448">
    <property type="entry name" value="CdaR-like_regulators"/>
</dbReference>
<dbReference type="InterPro" id="IPR012914">
    <property type="entry name" value="PucR_dom"/>
</dbReference>
<gene>
    <name evidence="5" type="ordered locus">MLP_24050</name>
</gene>
<comment type="similarity">
    <text evidence="1">Belongs to the CdaR family.</text>
</comment>
<feature type="domain" description="PucR C-terminal helix-turn-helix" evidence="3">
    <location>
        <begin position="467"/>
        <end position="524"/>
    </location>
</feature>
<name>F5XFL2_MICPN</name>
<organism evidence="5 6">
    <name type="scientific">Microlunatus phosphovorus (strain ATCC 700054 / DSM 10555 / JCM 9379 / NBRC 101784 / NCIMB 13414 / VKM Ac-1990 / NM-1)</name>
    <dbReference type="NCBI Taxonomy" id="1032480"/>
    <lineage>
        <taxon>Bacteria</taxon>
        <taxon>Bacillati</taxon>
        <taxon>Actinomycetota</taxon>
        <taxon>Actinomycetes</taxon>
        <taxon>Propionibacteriales</taxon>
        <taxon>Propionibacteriaceae</taxon>
        <taxon>Microlunatus</taxon>
    </lineage>
</organism>
<sequence>MIPSVRDVLAMPVMAAGNPYVVGGAARLDRPVRWVHVSDASDLTGLLQGGELVLTTGPVFAADRDQVTGYLRTLVDLGVVGLIVELGTRVSSLPAYVGALADELGLPVVALRERIRYVDVTEQVHRLIVADRYQELQFAQSTHETFTALNITRASPRDIVTKASEILDAPLVLEDLNRHVLAFCRASSPATTLLEGWAERSRRNVTVGRSGWLAVPVGLGNQQWGRLVLPTGAVDRGRARMVLERAAQSLQLQRMLAEDRDALLVQAAGGLLDDLVSGRVSDDAEAKARAGALGMTASACYAPLVIAVASEPSQDVLAQGAVYRHVLAAARQQVSAAGLTAIGSVRREGTVALIIGCRSEATVDRTLTAFCAGLQDRLGVRVAALDWAAGTCSAAAGLVAAAEGLDEAEHVAEVGLAMPGPQRLYRSRDVRLRGLFALLRADPHVQSFADTELGRLVDHDARTGESLVTVLRAYLDSGGSKSEAAAVTGLSRPTLYTRLATIERLLGVSLETAESRTSLHAALMILDRR</sequence>